<feature type="region of interest" description="Disordered" evidence="2">
    <location>
        <begin position="136"/>
        <end position="172"/>
    </location>
</feature>
<reference evidence="3" key="1">
    <citation type="submission" date="2013-01" db="EMBL/GenBank/DDBJ databases">
        <title>Cloning and functional analysis of a novel DHN gene in Juglans regia.</title>
        <authorList>
            <person name="Xu L."/>
            <person name="Liu Q.Z."/>
            <person name="Chen X."/>
            <person name="Wei H.R."/>
            <person name="Zong X.J."/>
            <person name="Wang J.W."/>
        </authorList>
    </citation>
    <scope>NUCLEOTIDE SEQUENCE</scope>
</reference>
<dbReference type="PANTHER" id="PTHR33346:SF42">
    <property type="entry name" value="DEHYDRIN XERO 1"/>
    <property type="match status" value="1"/>
</dbReference>
<evidence type="ECO:0000256" key="1">
    <source>
        <dbReference type="ARBA" id="ARBA00008403"/>
    </source>
</evidence>
<organism evidence="3">
    <name type="scientific">Juglans regia</name>
    <name type="common">English walnut</name>
    <dbReference type="NCBI Taxonomy" id="51240"/>
    <lineage>
        <taxon>Eukaryota</taxon>
        <taxon>Viridiplantae</taxon>
        <taxon>Streptophyta</taxon>
        <taxon>Embryophyta</taxon>
        <taxon>Tracheophyta</taxon>
        <taxon>Spermatophyta</taxon>
        <taxon>Magnoliopsida</taxon>
        <taxon>eudicotyledons</taxon>
        <taxon>Gunneridae</taxon>
        <taxon>Pentapetalae</taxon>
        <taxon>rosids</taxon>
        <taxon>fabids</taxon>
        <taxon>Fagales</taxon>
        <taxon>Juglandaceae</taxon>
        <taxon>Juglans</taxon>
    </lineage>
</organism>
<dbReference type="GO" id="GO:0009415">
    <property type="term" value="P:response to water"/>
    <property type="evidence" value="ECO:0007669"/>
    <property type="project" value="InterPro"/>
</dbReference>
<protein>
    <submittedName>
        <fullName evidence="3">LEA protein</fullName>
    </submittedName>
</protein>
<evidence type="ECO:0000313" key="3">
    <source>
        <dbReference type="EMBL" id="AGJ94411.1"/>
    </source>
</evidence>
<dbReference type="InterPro" id="IPR000167">
    <property type="entry name" value="Dehydrin"/>
</dbReference>
<dbReference type="EMBL" id="KC503063">
    <property type="protein sequence ID" value="AGJ94411.1"/>
    <property type="molecule type" value="mRNA"/>
</dbReference>
<proteinExistence type="evidence at transcript level"/>
<gene>
    <name evidence="3" type="primary">DHN3</name>
</gene>
<feature type="region of interest" description="Disordered" evidence="2">
    <location>
        <begin position="206"/>
        <end position="235"/>
    </location>
</feature>
<comment type="similarity">
    <text evidence="1">Belongs to the plant dehydrin family.</text>
</comment>
<evidence type="ECO:0000256" key="2">
    <source>
        <dbReference type="SAM" id="MobiDB-lite"/>
    </source>
</evidence>
<feature type="region of interest" description="Disordered" evidence="2">
    <location>
        <begin position="55"/>
        <end position="112"/>
    </location>
</feature>
<dbReference type="AlphaFoldDB" id="M9WNT1"/>
<dbReference type="PANTHER" id="PTHR33346">
    <property type="entry name" value="DEHYDRIN XERO 2-RELATED"/>
    <property type="match status" value="1"/>
</dbReference>
<name>M9WNT1_JUGRE</name>
<sequence length="324" mass="36134">MALFQNKYGAAQTDAYDNVTSTDEYGNAIRRDENGNIMAGTDEYGKVIRTDESGYVIPTDDYGNPIRHSGSTFQGMQRQQQQRQRHDPSTEYDGQGRGRRNMAGEAAHSTDAYGNVIRTDEYGNVSPTDEYGNRIRHSGTTHQGVHQQRRHDLSTEYDGQGRGRRNMAGQAANSTDAYGNVIRTDEYGNVSPTDEYGNRIRHSGTTLQGVHQQRRHDHSTEYDGHGGGRNKAGEAYSTDAYGNVIRTDEHGNVPAYDYGNPIRIPGVGHRDHRSDTSYATATTYPTTASYGTGGQLQHRHHKGVMEKIKDKLSGTSYDQHDEYY</sequence>
<accession>M9WNT1</accession>